<dbReference type="EMBL" id="SEOL01000003">
    <property type="protein sequence ID" value="MBL0848857.1"/>
    <property type="molecule type" value="Genomic_DNA"/>
</dbReference>
<reference evidence="2" key="1">
    <citation type="submission" date="2019-02" db="EMBL/GenBank/DDBJ databases">
        <title>A novel Candidatus Liberibacter species associated with the New Zealand native fuchsia psyllid, Ctenarytaina fuchsiae.</title>
        <authorList>
            <person name="Thompson S.M."/>
            <person name="Jorgensen N."/>
            <person name="David C."/>
            <person name="Bulman S.R."/>
            <person name="Smith G.R."/>
        </authorList>
    </citation>
    <scope>NUCLEOTIDE SEQUENCE</scope>
    <source>
        <strain evidence="2">Oxford</strain>
    </source>
</reference>
<evidence type="ECO:0000256" key="1">
    <source>
        <dbReference type="SAM" id="Coils"/>
    </source>
</evidence>
<protein>
    <recommendedName>
        <fullName evidence="4">Lipoprotein</fullName>
    </recommendedName>
</protein>
<dbReference type="Proteomes" id="UP000736856">
    <property type="component" value="Unassembled WGS sequence"/>
</dbReference>
<organism evidence="2 3">
    <name type="scientific">Candidatus Liberibacter ctenarytainae</name>
    <dbReference type="NCBI Taxonomy" id="2020335"/>
    <lineage>
        <taxon>Bacteria</taxon>
        <taxon>Pseudomonadati</taxon>
        <taxon>Pseudomonadota</taxon>
        <taxon>Alphaproteobacteria</taxon>
        <taxon>Hyphomicrobiales</taxon>
        <taxon>Rhizobiaceae</taxon>
        <taxon>Liberibacter</taxon>
    </lineage>
</organism>
<accession>A0A937AJJ0</accession>
<name>A0A937AJJ0_9HYPH</name>
<proteinExistence type="predicted"/>
<sequence length="143" mass="16340">MILKKTVKSILLSTAILLSGCDDDHTFIHNEAKRLEGENRILGAHISSGLNDINQQIQEHSLQFSHRASQVKTLKEKISEDKKKLDDQSLTEDGQKELQLQLKTNKATLQDELNLQKGYDEKLQQLNKNRQELESIHSKTIKP</sequence>
<evidence type="ECO:0000313" key="2">
    <source>
        <dbReference type="EMBL" id="MBL0848857.1"/>
    </source>
</evidence>
<dbReference type="PROSITE" id="PS51257">
    <property type="entry name" value="PROKAR_LIPOPROTEIN"/>
    <property type="match status" value="1"/>
</dbReference>
<feature type="coiled-coil region" evidence="1">
    <location>
        <begin position="109"/>
        <end position="136"/>
    </location>
</feature>
<comment type="caution">
    <text evidence="2">The sequence shown here is derived from an EMBL/GenBank/DDBJ whole genome shotgun (WGS) entry which is preliminary data.</text>
</comment>
<gene>
    <name evidence="2" type="ORF">EU981_01975</name>
</gene>
<keyword evidence="1" id="KW-0175">Coiled coil</keyword>
<evidence type="ECO:0000313" key="3">
    <source>
        <dbReference type="Proteomes" id="UP000736856"/>
    </source>
</evidence>
<dbReference type="AlphaFoldDB" id="A0A937AJJ0"/>
<evidence type="ECO:0008006" key="4">
    <source>
        <dbReference type="Google" id="ProtNLM"/>
    </source>
</evidence>